<dbReference type="PANTHER" id="PTHR13318:SF190">
    <property type="entry name" value="PARTNER OF PAIRED, ISOFORM B"/>
    <property type="match status" value="1"/>
</dbReference>
<gene>
    <name evidence="3" type="ORF">K469DRAFT_697901</name>
</gene>
<dbReference type="SMART" id="SM00367">
    <property type="entry name" value="LRR_CC"/>
    <property type="match status" value="3"/>
</dbReference>
<evidence type="ECO:0000256" key="1">
    <source>
        <dbReference type="SAM" id="MobiDB-lite"/>
    </source>
</evidence>
<dbReference type="AlphaFoldDB" id="A0A6A6EHV7"/>
<feature type="compositionally biased region" description="Basic residues" evidence="1">
    <location>
        <begin position="79"/>
        <end position="96"/>
    </location>
</feature>
<dbReference type="InterPro" id="IPR006553">
    <property type="entry name" value="Leu-rich_rpt_Cys-con_subtyp"/>
</dbReference>
<organism evidence="3 4">
    <name type="scientific">Zopfia rhizophila CBS 207.26</name>
    <dbReference type="NCBI Taxonomy" id="1314779"/>
    <lineage>
        <taxon>Eukaryota</taxon>
        <taxon>Fungi</taxon>
        <taxon>Dikarya</taxon>
        <taxon>Ascomycota</taxon>
        <taxon>Pezizomycotina</taxon>
        <taxon>Dothideomycetes</taxon>
        <taxon>Dothideomycetes incertae sedis</taxon>
        <taxon>Zopfiaceae</taxon>
        <taxon>Zopfia</taxon>
    </lineage>
</organism>
<dbReference type="OrthoDB" id="1924287at2759"/>
<dbReference type="InterPro" id="IPR032675">
    <property type="entry name" value="LRR_dom_sf"/>
</dbReference>
<dbReference type="InterPro" id="IPR056451">
    <property type="entry name" value="Znf_Tbcl_Rhp7"/>
</dbReference>
<reference evidence="3" key="1">
    <citation type="journal article" date="2020" name="Stud. Mycol.">
        <title>101 Dothideomycetes genomes: a test case for predicting lifestyles and emergence of pathogens.</title>
        <authorList>
            <person name="Haridas S."/>
            <person name="Albert R."/>
            <person name="Binder M."/>
            <person name="Bloem J."/>
            <person name="Labutti K."/>
            <person name="Salamov A."/>
            <person name="Andreopoulos B."/>
            <person name="Baker S."/>
            <person name="Barry K."/>
            <person name="Bills G."/>
            <person name="Bluhm B."/>
            <person name="Cannon C."/>
            <person name="Castanera R."/>
            <person name="Culley D."/>
            <person name="Daum C."/>
            <person name="Ezra D."/>
            <person name="Gonzalez J."/>
            <person name="Henrissat B."/>
            <person name="Kuo A."/>
            <person name="Liang C."/>
            <person name="Lipzen A."/>
            <person name="Lutzoni F."/>
            <person name="Magnuson J."/>
            <person name="Mondo S."/>
            <person name="Nolan M."/>
            <person name="Ohm R."/>
            <person name="Pangilinan J."/>
            <person name="Park H.-J."/>
            <person name="Ramirez L."/>
            <person name="Alfaro M."/>
            <person name="Sun H."/>
            <person name="Tritt A."/>
            <person name="Yoshinaga Y."/>
            <person name="Zwiers L.-H."/>
            <person name="Turgeon B."/>
            <person name="Goodwin S."/>
            <person name="Spatafora J."/>
            <person name="Crous P."/>
            <person name="Grigoriev I."/>
        </authorList>
    </citation>
    <scope>NUCLEOTIDE SEQUENCE</scope>
    <source>
        <strain evidence="3">CBS 207.26</strain>
    </source>
</reference>
<accession>A0A6A6EHV7</accession>
<evidence type="ECO:0000313" key="4">
    <source>
        <dbReference type="Proteomes" id="UP000800200"/>
    </source>
</evidence>
<dbReference type="GO" id="GO:0019005">
    <property type="term" value="C:SCF ubiquitin ligase complex"/>
    <property type="evidence" value="ECO:0007669"/>
    <property type="project" value="TreeGrafter"/>
</dbReference>
<dbReference type="Proteomes" id="UP000800200">
    <property type="component" value="Unassembled WGS sequence"/>
</dbReference>
<dbReference type="Gene3D" id="3.80.10.10">
    <property type="entry name" value="Ribonuclease Inhibitor"/>
    <property type="match status" value="2"/>
</dbReference>
<protein>
    <submittedName>
        <fullName evidence="3">RNI-like protein</fullName>
    </submittedName>
</protein>
<name>A0A6A6EHV7_9PEZI</name>
<dbReference type="Pfam" id="PF23550">
    <property type="entry name" value="zf_Tbcl_Rhp7"/>
    <property type="match status" value="1"/>
</dbReference>
<dbReference type="SUPFAM" id="SSF52047">
    <property type="entry name" value="RNI-like"/>
    <property type="match status" value="1"/>
</dbReference>
<evidence type="ECO:0000313" key="3">
    <source>
        <dbReference type="EMBL" id="KAF2190665.1"/>
    </source>
</evidence>
<feature type="compositionally biased region" description="Low complexity" evidence="1">
    <location>
        <begin position="27"/>
        <end position="45"/>
    </location>
</feature>
<feature type="domain" description="DNA repair protein rhp7 treble clef" evidence="2">
    <location>
        <begin position="120"/>
        <end position="158"/>
    </location>
</feature>
<feature type="region of interest" description="Disordered" evidence="1">
    <location>
        <begin position="24"/>
        <end position="105"/>
    </location>
</feature>
<dbReference type="PANTHER" id="PTHR13318">
    <property type="entry name" value="PARTNER OF PAIRED, ISOFORM B-RELATED"/>
    <property type="match status" value="1"/>
</dbReference>
<sequence length="620" mass="69505">MREFVDPANNISAQEIRDSYRQRLDHAAAQGAAEAVENGEAAAEATQNEDEEGVQAESSAMAAERSRKRKRNTEEAVAKIKKGKEAKKKATKKKKRGSDEEDDSDYEAVMDMYKKAKPLPGQLENCELCSKRFTVTPYSKAGPDGGLLCTPCGKEMAKEAKANEKAAKPAVRRGRRKIESNRLDGLSGRGAKSLVQLCIEKLAKHAEDIDEFGELPESIMNRLSEIFSKKRAMNPTSVKLFLRPEMDTVAVHEAAYLETEDYDQIFAVVPNLQKLVLRNACQFKDVNMDYMIEKAINLQHIQLQGANLVSNDKWIDLFIARGEDLKSLKLEWLDAAFNDQVVEALVEFCPNLERLKLERCRLLGIETIEALTRSKNLQHLTLQLSKDVPMERLVNLIGHIGANLRTLCLQEFLDRENDPTDDILQAIHDTCRHLSKFRFTENNECSDAGYVALFSDWANPPLKHIDLQSNRDVDNANPDGPEDFPIGLASEGFKALMAHSGSKLEYLNIKSCRHISHKTFAEVFDGTKQYPNLQELDMSFCPVVDTQIVAAVFRSCPKIKKVVTFGCFEVADVVVPRGMTLIGAPKAQDAIEQYGEMVMDFQKELMKEMEKAGRVAPVMA</sequence>
<proteinExistence type="predicted"/>
<dbReference type="GO" id="GO:0031146">
    <property type="term" value="P:SCF-dependent proteasomal ubiquitin-dependent protein catabolic process"/>
    <property type="evidence" value="ECO:0007669"/>
    <property type="project" value="TreeGrafter"/>
</dbReference>
<evidence type="ECO:0000259" key="2">
    <source>
        <dbReference type="Pfam" id="PF23550"/>
    </source>
</evidence>
<keyword evidence="4" id="KW-1185">Reference proteome</keyword>
<dbReference type="FunFam" id="3.80.10.10:FF:000601">
    <property type="entry name" value="DNA repair protein Rad7, protein"/>
    <property type="match status" value="1"/>
</dbReference>
<dbReference type="EMBL" id="ML994618">
    <property type="protein sequence ID" value="KAF2190665.1"/>
    <property type="molecule type" value="Genomic_DNA"/>
</dbReference>